<protein>
    <recommendedName>
        <fullName evidence="5">ABC transporter permease</fullName>
    </recommendedName>
</protein>
<gene>
    <name evidence="3" type="ORF">KIM372_06670</name>
</gene>
<feature type="transmembrane region" description="Helical" evidence="2">
    <location>
        <begin position="212"/>
        <end position="235"/>
    </location>
</feature>
<feature type="transmembrane region" description="Helical" evidence="2">
    <location>
        <begin position="34"/>
        <end position="54"/>
    </location>
</feature>
<dbReference type="EMBL" id="AP026798">
    <property type="protein sequence ID" value="BDR52760.1"/>
    <property type="molecule type" value="Genomic_DNA"/>
</dbReference>
<organism evidence="3 4">
    <name type="scientific">Bombiscardovia nodaiensis</name>
    <dbReference type="NCBI Taxonomy" id="2932181"/>
    <lineage>
        <taxon>Bacteria</taxon>
        <taxon>Bacillati</taxon>
        <taxon>Actinomycetota</taxon>
        <taxon>Actinomycetes</taxon>
        <taxon>Bifidobacteriales</taxon>
        <taxon>Bifidobacteriaceae</taxon>
        <taxon>Bombiscardovia</taxon>
    </lineage>
</organism>
<feature type="compositionally biased region" description="Polar residues" evidence="1">
    <location>
        <begin position="10"/>
        <end position="21"/>
    </location>
</feature>
<feature type="transmembrane region" description="Helical" evidence="2">
    <location>
        <begin position="163"/>
        <end position="182"/>
    </location>
</feature>
<dbReference type="Proteomes" id="UP001321766">
    <property type="component" value="Chromosome"/>
</dbReference>
<evidence type="ECO:0008006" key="5">
    <source>
        <dbReference type="Google" id="ProtNLM"/>
    </source>
</evidence>
<feature type="transmembrane region" description="Helical" evidence="2">
    <location>
        <begin position="247"/>
        <end position="267"/>
    </location>
</feature>
<reference evidence="3 4" key="1">
    <citation type="journal article" date="2023" name="Microbiol. Spectr.">
        <title>Symbiosis of Carpenter Bees with Uncharacterized Lactic Acid Bacteria Showing NAD Auxotrophy.</title>
        <authorList>
            <person name="Kawasaki S."/>
            <person name="Ozawa K."/>
            <person name="Mori T."/>
            <person name="Yamamoto A."/>
            <person name="Ito M."/>
            <person name="Ohkuma M."/>
            <person name="Sakamoto M."/>
            <person name="Matsutani M."/>
        </authorList>
    </citation>
    <scope>NUCLEOTIDE SEQUENCE [LARGE SCALE GENOMIC DNA]</scope>
    <source>
        <strain evidence="3 4">Kim37-2</strain>
    </source>
</reference>
<evidence type="ECO:0000313" key="3">
    <source>
        <dbReference type="EMBL" id="BDR52760.1"/>
    </source>
</evidence>
<feature type="transmembrane region" description="Helical" evidence="2">
    <location>
        <begin position="188"/>
        <end position="205"/>
    </location>
</feature>
<keyword evidence="2" id="KW-0812">Transmembrane</keyword>
<keyword evidence="2" id="KW-1133">Transmembrane helix</keyword>
<proteinExistence type="predicted"/>
<evidence type="ECO:0000256" key="2">
    <source>
        <dbReference type="SAM" id="Phobius"/>
    </source>
</evidence>
<evidence type="ECO:0000256" key="1">
    <source>
        <dbReference type="SAM" id="MobiDB-lite"/>
    </source>
</evidence>
<evidence type="ECO:0000313" key="4">
    <source>
        <dbReference type="Proteomes" id="UP001321766"/>
    </source>
</evidence>
<keyword evidence="2" id="KW-0472">Membrane</keyword>
<feature type="transmembrane region" description="Helical" evidence="2">
    <location>
        <begin position="103"/>
        <end position="121"/>
    </location>
</feature>
<name>A0ABM8B7B5_9BIFI</name>
<accession>A0ABM8B7B5</accession>
<feature type="region of interest" description="Disordered" evidence="1">
    <location>
        <begin position="1"/>
        <end position="21"/>
    </location>
</feature>
<feature type="transmembrane region" description="Helical" evidence="2">
    <location>
        <begin position="133"/>
        <end position="151"/>
    </location>
</feature>
<feature type="transmembrane region" description="Helical" evidence="2">
    <location>
        <begin position="66"/>
        <end position="91"/>
    </location>
</feature>
<keyword evidence="4" id="KW-1185">Reference proteome</keyword>
<sequence>MPAHLPGSARSESAQLTASSKQQSAQKTKGLSVYWLKVIGYLLVLLSILSTTVLPKLLGAQSTDDMAAMTLLVVCEVASWVAVPIYAWLLVEGMHRTHSRRAYGLRLLALALVCEVPYDLASTGRAFDWSSQNPVFALVIALALLCLLERIRLNTPGGRGLRWAFSALVVLAGLAWILLLRIGTRQRLVSLGSLLLLFAVIFYYLRERENTMMLLSGLLGALVFATPAIGVVILHFRNDSLGYRHQWTPWVFYLLYPLTLLLCAALVL</sequence>